<evidence type="ECO:0000313" key="2">
    <source>
        <dbReference type="Proteomes" id="UP000005436"/>
    </source>
</evidence>
<dbReference type="AlphaFoldDB" id="G8UMS4"/>
<organism evidence="1 2">
    <name type="scientific">Tannerella forsythia (strain ATCC 43037 / JCM 10827 / CCUG 21028 A / KCTC 5666 / FDC 338)</name>
    <name type="common">Bacteroides forsythus</name>
    <dbReference type="NCBI Taxonomy" id="203275"/>
    <lineage>
        <taxon>Bacteria</taxon>
        <taxon>Pseudomonadati</taxon>
        <taxon>Bacteroidota</taxon>
        <taxon>Bacteroidia</taxon>
        <taxon>Bacteroidales</taxon>
        <taxon>Tannerellaceae</taxon>
        <taxon>Tannerella</taxon>
    </lineage>
</organism>
<evidence type="ECO:0000313" key="1">
    <source>
        <dbReference type="EMBL" id="AEW20645.1"/>
    </source>
</evidence>
<dbReference type="STRING" id="203275.BFO_2756"/>
<dbReference type="KEGG" id="tfo:BFO_2756"/>
<accession>G8UMS4</accession>
<reference evidence="2" key="1">
    <citation type="submission" date="2011-12" db="EMBL/GenBank/DDBJ databases">
        <title>Complete sequence of Tannerella forsythia ATCC 43037.</title>
        <authorList>
            <person name="Dewhirst F."/>
            <person name="Tanner A."/>
            <person name="Izard J."/>
            <person name="Brinkac L."/>
            <person name="Durkin A.S."/>
            <person name="Hostetler J."/>
            <person name="Shetty J."/>
            <person name="Torralba M."/>
            <person name="Gill S."/>
            <person name="Nelson K."/>
        </authorList>
    </citation>
    <scope>NUCLEOTIDE SEQUENCE [LARGE SCALE GENOMIC DNA]</scope>
    <source>
        <strain evidence="2">ATCC 43037 / JCM 10827 / CCUG 33226 / KCTC 5666 / FDC 338</strain>
    </source>
</reference>
<sequence>MLGRKKKGIVWGPNHLSVMFNKKYHFSTLCLSFFDYFCRDLQTRHCNLMTLW</sequence>
<keyword evidence="2" id="KW-1185">Reference proteome</keyword>
<dbReference type="HOGENOM" id="CLU_3085672_0_0_10"/>
<gene>
    <name evidence="1" type="ordered locus">BFO_2756</name>
</gene>
<protein>
    <submittedName>
        <fullName evidence="1">Uncharacterized protein</fullName>
    </submittedName>
</protein>
<proteinExistence type="predicted"/>
<name>G8UMS4_TANFA</name>
<dbReference type="EMBL" id="CP003191">
    <property type="protein sequence ID" value="AEW20645.1"/>
    <property type="molecule type" value="Genomic_DNA"/>
</dbReference>
<dbReference type="Proteomes" id="UP000005436">
    <property type="component" value="Chromosome"/>
</dbReference>